<protein>
    <recommendedName>
        <fullName evidence="3">deoxyribonuclease II</fullName>
        <ecNumber evidence="3">3.1.22.1</ecNumber>
    </recommendedName>
</protein>
<keyword evidence="7" id="KW-1185">Reference proteome</keyword>
<evidence type="ECO:0000313" key="6">
    <source>
        <dbReference type="Ensembl" id="ENSMZEP00005002478.1"/>
    </source>
</evidence>
<dbReference type="STRING" id="106582.ENSMZEP00005002473"/>
<comment type="catalytic activity">
    <reaction evidence="1">
        <text>Endonucleolytic cleavage to nucleoside 3'-phosphates and 3'-phosphooligonucleotide end-products.</text>
        <dbReference type="EC" id="3.1.22.1"/>
    </reaction>
</comment>
<dbReference type="GeneTree" id="ENSGT00390000002634"/>
<name>A0A3P9AXU4_9CICH</name>
<evidence type="ECO:0000256" key="1">
    <source>
        <dbReference type="ARBA" id="ARBA00000447"/>
    </source>
</evidence>
<evidence type="ECO:0000256" key="3">
    <source>
        <dbReference type="ARBA" id="ARBA00012036"/>
    </source>
</evidence>
<accession>A0A3P9AXU4</accession>
<dbReference type="PANTHER" id="PTHR10858:SF23">
    <property type="entry name" value="DEOXYRIBONUCLEASE II"/>
    <property type="match status" value="1"/>
</dbReference>
<evidence type="ECO:0000313" key="7">
    <source>
        <dbReference type="Proteomes" id="UP000265160"/>
    </source>
</evidence>
<feature type="region of interest" description="Disordered" evidence="5">
    <location>
        <begin position="259"/>
        <end position="290"/>
    </location>
</feature>
<dbReference type="InterPro" id="IPR004947">
    <property type="entry name" value="DNase_II"/>
</dbReference>
<sequence>MSCFCGFFQDTQSSDFGFIAYNDQPPNENSVSSTHGHSKGVVMIDEDNVVWLLHSTPRFPFSHESNNFYPKNGERNAQIFMCVTLKSTESAEIAQHLKDIKAYKFEEHNPVKLTDSSPVPRARPYNKDLRSAGNSLFKRFVKQTSATRDPKVGDLYVTIADTLNTNLYIQTWRSNPGEPSVTGKNKLVTIMSVDTAAGKWDHGSDHSKWCVSETQDWMCVGDSNREPSQFERPGGALCIKSQPVAEKFREIKKLVKIDTAGATAGAADSDIDCVTESDTGPPPKKPKVHG</sequence>
<dbReference type="PANTHER" id="PTHR10858">
    <property type="entry name" value="DEOXYRIBONUCLEASE II"/>
    <property type="match status" value="1"/>
</dbReference>
<organism evidence="6 7">
    <name type="scientific">Maylandia zebra</name>
    <name type="common">zebra mbuna</name>
    <dbReference type="NCBI Taxonomy" id="106582"/>
    <lineage>
        <taxon>Eukaryota</taxon>
        <taxon>Metazoa</taxon>
        <taxon>Chordata</taxon>
        <taxon>Craniata</taxon>
        <taxon>Vertebrata</taxon>
        <taxon>Euteleostomi</taxon>
        <taxon>Actinopterygii</taxon>
        <taxon>Neopterygii</taxon>
        <taxon>Teleostei</taxon>
        <taxon>Neoteleostei</taxon>
        <taxon>Acanthomorphata</taxon>
        <taxon>Ovalentaria</taxon>
        <taxon>Cichlomorphae</taxon>
        <taxon>Cichliformes</taxon>
        <taxon>Cichlidae</taxon>
        <taxon>African cichlids</taxon>
        <taxon>Pseudocrenilabrinae</taxon>
        <taxon>Haplochromini</taxon>
        <taxon>Maylandia</taxon>
        <taxon>Maylandia zebra complex</taxon>
    </lineage>
</organism>
<dbReference type="GO" id="GO:0006309">
    <property type="term" value="P:apoptotic DNA fragmentation"/>
    <property type="evidence" value="ECO:0007669"/>
    <property type="project" value="TreeGrafter"/>
</dbReference>
<evidence type="ECO:0000256" key="5">
    <source>
        <dbReference type="SAM" id="MobiDB-lite"/>
    </source>
</evidence>
<evidence type="ECO:0000256" key="4">
    <source>
        <dbReference type="ARBA" id="ARBA00022801"/>
    </source>
</evidence>
<dbReference type="AlphaFoldDB" id="A0A3P9AXU4"/>
<dbReference type="GO" id="GO:0004531">
    <property type="term" value="F:deoxyribonuclease II activity"/>
    <property type="evidence" value="ECO:0007669"/>
    <property type="project" value="UniProtKB-EC"/>
</dbReference>
<reference evidence="6 7" key="1">
    <citation type="journal article" date="2014" name="Nature">
        <title>The genomic substrate for adaptive radiation in African cichlid fish.</title>
        <authorList>
            <person name="Brawand D."/>
            <person name="Wagner C.E."/>
            <person name="Li Y.I."/>
            <person name="Malinsky M."/>
            <person name="Keller I."/>
            <person name="Fan S."/>
            <person name="Simakov O."/>
            <person name="Ng A.Y."/>
            <person name="Lim Z.W."/>
            <person name="Bezault E."/>
            <person name="Turner-Maier J."/>
            <person name="Johnson J."/>
            <person name="Alcazar R."/>
            <person name="Noh H.J."/>
            <person name="Russell P."/>
            <person name="Aken B."/>
            <person name="Alfoldi J."/>
            <person name="Amemiya C."/>
            <person name="Azzouzi N."/>
            <person name="Baroiller J.F."/>
            <person name="Barloy-Hubler F."/>
            <person name="Berlin A."/>
            <person name="Bloomquist R."/>
            <person name="Carleton K.L."/>
            <person name="Conte M.A."/>
            <person name="D'Cotta H."/>
            <person name="Eshel O."/>
            <person name="Gaffney L."/>
            <person name="Galibert F."/>
            <person name="Gante H.F."/>
            <person name="Gnerre S."/>
            <person name="Greuter L."/>
            <person name="Guyon R."/>
            <person name="Haddad N.S."/>
            <person name="Haerty W."/>
            <person name="Harris R.M."/>
            <person name="Hofmann H.A."/>
            <person name="Hourlier T."/>
            <person name="Hulata G."/>
            <person name="Jaffe D.B."/>
            <person name="Lara M."/>
            <person name="Lee A.P."/>
            <person name="MacCallum I."/>
            <person name="Mwaiko S."/>
            <person name="Nikaido M."/>
            <person name="Nishihara H."/>
            <person name="Ozouf-Costaz C."/>
            <person name="Penman D.J."/>
            <person name="Przybylski D."/>
            <person name="Rakotomanga M."/>
            <person name="Renn S.C.P."/>
            <person name="Ribeiro F.J."/>
            <person name="Ron M."/>
            <person name="Salzburger W."/>
            <person name="Sanchez-Pulido L."/>
            <person name="Santos M.E."/>
            <person name="Searle S."/>
            <person name="Sharpe T."/>
            <person name="Swofford R."/>
            <person name="Tan F.J."/>
            <person name="Williams L."/>
            <person name="Young S."/>
            <person name="Yin S."/>
            <person name="Okada N."/>
            <person name="Kocher T.D."/>
            <person name="Miska E.A."/>
            <person name="Lander E.S."/>
            <person name="Venkatesh B."/>
            <person name="Fernald R.D."/>
            <person name="Meyer A."/>
            <person name="Ponting C.P."/>
            <person name="Streelman J.T."/>
            <person name="Lindblad-Toh K."/>
            <person name="Seehausen O."/>
            <person name="Di Palma F."/>
        </authorList>
    </citation>
    <scope>NUCLEOTIDE SEQUENCE</scope>
</reference>
<keyword evidence="4" id="KW-0378">Hydrolase</keyword>
<proteinExistence type="inferred from homology"/>
<dbReference type="EC" id="3.1.22.1" evidence="3"/>
<dbReference type="Ensembl" id="ENSMZET00005002591.1">
    <property type="protein sequence ID" value="ENSMZEP00005002478.1"/>
    <property type="gene ID" value="ENSMZEG00005001952.1"/>
</dbReference>
<evidence type="ECO:0000256" key="2">
    <source>
        <dbReference type="ARBA" id="ARBA00007527"/>
    </source>
</evidence>
<dbReference type="Proteomes" id="UP000265160">
    <property type="component" value="LG1"/>
</dbReference>
<comment type="similarity">
    <text evidence="2">Belongs to the DNase II family.</text>
</comment>
<feature type="compositionally biased region" description="Low complexity" evidence="5">
    <location>
        <begin position="259"/>
        <end position="268"/>
    </location>
</feature>
<dbReference type="Ensembl" id="ENSMZET00005002586.1">
    <property type="protein sequence ID" value="ENSMZEP00005002473.1"/>
    <property type="gene ID" value="ENSMZEG00005001952.1"/>
</dbReference>
<reference evidence="6" key="2">
    <citation type="submission" date="2025-05" db="UniProtKB">
        <authorList>
            <consortium name="Ensembl"/>
        </authorList>
    </citation>
    <scope>IDENTIFICATION</scope>
</reference>
<dbReference type="Pfam" id="PF03265">
    <property type="entry name" value="DNase_II"/>
    <property type="match status" value="1"/>
</dbReference>